<sequence length="66" mass="7254">MAQEACYCCEPCCIPQRAGRNVSISPEHQMKCQGEAETLHDATRARPFASNLNSTSVLMTRRGSLP</sequence>
<protein>
    <submittedName>
        <fullName evidence="1">Uncharacterized protein</fullName>
    </submittedName>
</protein>
<accession>A0A8J4XA16</accession>
<dbReference type="AlphaFoldDB" id="A0A8J4XA16"/>
<keyword evidence="2" id="KW-1185">Reference proteome</keyword>
<gene>
    <name evidence="1" type="ORF">DAT39_002807</name>
</gene>
<name>A0A8J4XA16_CLAMG</name>
<evidence type="ECO:0000313" key="2">
    <source>
        <dbReference type="Proteomes" id="UP000727407"/>
    </source>
</evidence>
<reference evidence="1" key="1">
    <citation type="submission" date="2020-07" db="EMBL/GenBank/DDBJ databases">
        <title>Clarias magur genome sequencing, assembly and annotation.</title>
        <authorList>
            <person name="Kushwaha B."/>
            <person name="Kumar R."/>
            <person name="Das P."/>
            <person name="Joshi C.G."/>
            <person name="Kumar D."/>
            <person name="Nagpure N.S."/>
            <person name="Pandey M."/>
            <person name="Agarwal S."/>
            <person name="Srivastava S."/>
            <person name="Singh M."/>
            <person name="Sahoo L."/>
            <person name="Jayasankar P."/>
            <person name="Meher P.K."/>
            <person name="Koringa P.G."/>
            <person name="Iquebal M.A."/>
            <person name="Das S.P."/>
            <person name="Bit A."/>
            <person name="Patnaik S."/>
            <person name="Patel N."/>
            <person name="Shah T.M."/>
            <person name="Hinsu A."/>
            <person name="Jena J.K."/>
        </authorList>
    </citation>
    <scope>NUCLEOTIDE SEQUENCE</scope>
    <source>
        <strain evidence="1">CIFAMagur01</strain>
        <tissue evidence="1">Testis</tissue>
    </source>
</reference>
<comment type="caution">
    <text evidence="1">The sequence shown here is derived from an EMBL/GenBank/DDBJ whole genome shotgun (WGS) entry which is preliminary data.</text>
</comment>
<dbReference type="EMBL" id="QNUK01000022">
    <property type="protein sequence ID" value="KAF5907471.1"/>
    <property type="molecule type" value="Genomic_DNA"/>
</dbReference>
<organism evidence="1 2">
    <name type="scientific">Clarias magur</name>
    <name type="common">Asian catfish</name>
    <name type="synonym">Macropteronotus magur</name>
    <dbReference type="NCBI Taxonomy" id="1594786"/>
    <lineage>
        <taxon>Eukaryota</taxon>
        <taxon>Metazoa</taxon>
        <taxon>Chordata</taxon>
        <taxon>Craniata</taxon>
        <taxon>Vertebrata</taxon>
        <taxon>Euteleostomi</taxon>
        <taxon>Actinopterygii</taxon>
        <taxon>Neopterygii</taxon>
        <taxon>Teleostei</taxon>
        <taxon>Ostariophysi</taxon>
        <taxon>Siluriformes</taxon>
        <taxon>Clariidae</taxon>
        <taxon>Clarias</taxon>
    </lineage>
</organism>
<dbReference type="Proteomes" id="UP000727407">
    <property type="component" value="Unassembled WGS sequence"/>
</dbReference>
<proteinExistence type="predicted"/>
<evidence type="ECO:0000313" key="1">
    <source>
        <dbReference type="EMBL" id="KAF5907471.1"/>
    </source>
</evidence>